<dbReference type="EMBL" id="CM042024">
    <property type="protein sequence ID" value="KAI3811108.1"/>
    <property type="molecule type" value="Genomic_DNA"/>
</dbReference>
<evidence type="ECO:0000313" key="1">
    <source>
        <dbReference type="EMBL" id="KAI3811108.1"/>
    </source>
</evidence>
<accession>A0ACB9ITV5</accession>
<sequence length="106" mass="11915">MSKKIRSVSITHLGYKIGITKQFGILCATRTHETIGITNQSTRIHGHGCNYKNFSECHPKPFNGKKDAIATLQWITSMEAVIKMSECRSDQSVKFVAHSFEEEALD</sequence>
<reference evidence="1 2" key="2">
    <citation type="journal article" date="2022" name="Mol. Ecol. Resour.">
        <title>The genomes of chicory, endive, great burdock and yacon provide insights into Asteraceae paleo-polyploidization history and plant inulin production.</title>
        <authorList>
            <person name="Fan W."/>
            <person name="Wang S."/>
            <person name="Wang H."/>
            <person name="Wang A."/>
            <person name="Jiang F."/>
            <person name="Liu H."/>
            <person name="Zhao H."/>
            <person name="Xu D."/>
            <person name="Zhang Y."/>
        </authorList>
    </citation>
    <scope>NUCLEOTIDE SEQUENCE [LARGE SCALE GENOMIC DNA]</scope>
    <source>
        <strain evidence="2">cv. Yunnan</strain>
        <tissue evidence="1">Leaves</tissue>
    </source>
</reference>
<organism evidence="1 2">
    <name type="scientific">Smallanthus sonchifolius</name>
    <dbReference type="NCBI Taxonomy" id="185202"/>
    <lineage>
        <taxon>Eukaryota</taxon>
        <taxon>Viridiplantae</taxon>
        <taxon>Streptophyta</taxon>
        <taxon>Embryophyta</taxon>
        <taxon>Tracheophyta</taxon>
        <taxon>Spermatophyta</taxon>
        <taxon>Magnoliopsida</taxon>
        <taxon>eudicotyledons</taxon>
        <taxon>Gunneridae</taxon>
        <taxon>Pentapetalae</taxon>
        <taxon>asterids</taxon>
        <taxon>campanulids</taxon>
        <taxon>Asterales</taxon>
        <taxon>Asteraceae</taxon>
        <taxon>Asteroideae</taxon>
        <taxon>Heliantheae alliance</taxon>
        <taxon>Millerieae</taxon>
        <taxon>Smallanthus</taxon>
    </lineage>
</organism>
<proteinExistence type="predicted"/>
<name>A0ACB9ITV5_9ASTR</name>
<comment type="caution">
    <text evidence="1">The sequence shown here is derived from an EMBL/GenBank/DDBJ whole genome shotgun (WGS) entry which is preliminary data.</text>
</comment>
<dbReference type="Proteomes" id="UP001056120">
    <property type="component" value="Linkage Group LG07"/>
</dbReference>
<protein>
    <submittedName>
        <fullName evidence="1">Uncharacterized protein</fullName>
    </submittedName>
</protein>
<keyword evidence="2" id="KW-1185">Reference proteome</keyword>
<gene>
    <name evidence="1" type="ORF">L1987_20824</name>
</gene>
<reference evidence="2" key="1">
    <citation type="journal article" date="2022" name="Mol. Ecol. Resour.">
        <title>The genomes of chicory, endive, great burdock and yacon provide insights into Asteraceae palaeo-polyploidization history and plant inulin production.</title>
        <authorList>
            <person name="Fan W."/>
            <person name="Wang S."/>
            <person name="Wang H."/>
            <person name="Wang A."/>
            <person name="Jiang F."/>
            <person name="Liu H."/>
            <person name="Zhao H."/>
            <person name="Xu D."/>
            <person name="Zhang Y."/>
        </authorList>
    </citation>
    <scope>NUCLEOTIDE SEQUENCE [LARGE SCALE GENOMIC DNA]</scope>
    <source>
        <strain evidence="2">cv. Yunnan</strain>
    </source>
</reference>
<evidence type="ECO:0000313" key="2">
    <source>
        <dbReference type="Proteomes" id="UP001056120"/>
    </source>
</evidence>